<evidence type="ECO:0000256" key="2">
    <source>
        <dbReference type="SAM" id="Phobius"/>
    </source>
</evidence>
<comment type="caution">
    <text evidence="3">The sequence shown here is derived from an EMBL/GenBank/DDBJ whole genome shotgun (WGS) entry which is preliminary data.</text>
</comment>
<feature type="transmembrane region" description="Helical" evidence="2">
    <location>
        <begin position="76"/>
        <end position="96"/>
    </location>
</feature>
<reference evidence="3" key="1">
    <citation type="submission" date="2021-09" db="EMBL/GenBank/DDBJ databases">
        <authorList>
            <consortium name="AG Swart"/>
            <person name="Singh M."/>
            <person name="Singh A."/>
            <person name="Seah K."/>
            <person name="Emmerich C."/>
        </authorList>
    </citation>
    <scope>NUCLEOTIDE SEQUENCE</scope>
    <source>
        <strain evidence="3">ATCC30299</strain>
    </source>
</reference>
<keyword evidence="4" id="KW-1185">Reference proteome</keyword>
<dbReference type="Proteomes" id="UP001162131">
    <property type="component" value="Unassembled WGS sequence"/>
</dbReference>
<organism evidence="3 4">
    <name type="scientific">Blepharisma stoltei</name>
    <dbReference type="NCBI Taxonomy" id="1481888"/>
    <lineage>
        <taxon>Eukaryota</taxon>
        <taxon>Sar</taxon>
        <taxon>Alveolata</taxon>
        <taxon>Ciliophora</taxon>
        <taxon>Postciliodesmatophora</taxon>
        <taxon>Heterotrichea</taxon>
        <taxon>Heterotrichida</taxon>
        <taxon>Blepharismidae</taxon>
        <taxon>Blepharisma</taxon>
    </lineage>
</organism>
<evidence type="ECO:0000313" key="4">
    <source>
        <dbReference type="Proteomes" id="UP001162131"/>
    </source>
</evidence>
<dbReference type="EMBL" id="CAJZBQ010000050">
    <property type="protein sequence ID" value="CAG9329887.1"/>
    <property type="molecule type" value="Genomic_DNA"/>
</dbReference>
<keyword evidence="2" id="KW-0472">Membrane</keyword>
<proteinExistence type="predicted"/>
<evidence type="ECO:0000313" key="3">
    <source>
        <dbReference type="EMBL" id="CAG9329887.1"/>
    </source>
</evidence>
<gene>
    <name evidence="3" type="ORF">BSTOLATCC_MIC50003</name>
</gene>
<evidence type="ECO:0000256" key="1">
    <source>
        <dbReference type="SAM" id="MobiDB-lite"/>
    </source>
</evidence>
<feature type="region of interest" description="Disordered" evidence="1">
    <location>
        <begin position="1"/>
        <end position="37"/>
    </location>
</feature>
<keyword evidence="2" id="KW-1133">Transmembrane helix</keyword>
<keyword evidence="2" id="KW-0812">Transmembrane</keyword>
<sequence length="251" mass="29017">MASRRPVPFKDEEENPVPRRKAEANLEGQTSPDAKYKTEPIQPITISSSNRSKEYGRWGLYSIKTELALHDIRTSLYWQSLLELGLMILGLLMLLIQGKLMILLHFMHFVRPLLAYKLILSIPQSHKVYEQLPDDLRQVTHEVQVKLFEEFKQSTRPATFYLIASAVAAIFDFLSLFINLGMLGGDDYSTNFFFAVAFLFICTDFFLVVWYFTLQFTYPDDVWRNLMTIAKGTIDEAKFYLDGVFKKAVEA</sequence>
<accession>A0AAU9K9N8</accession>
<name>A0AAU9K9N8_9CILI</name>
<feature type="transmembrane region" description="Helical" evidence="2">
    <location>
        <begin position="192"/>
        <end position="214"/>
    </location>
</feature>
<feature type="transmembrane region" description="Helical" evidence="2">
    <location>
        <begin position="160"/>
        <end position="180"/>
    </location>
</feature>
<protein>
    <submittedName>
        <fullName evidence="3">Uncharacterized protein</fullName>
    </submittedName>
</protein>
<dbReference type="AlphaFoldDB" id="A0AAU9K9N8"/>